<accession>A0A928VPR5</accession>
<dbReference type="RefSeq" id="WP_264324648.1">
    <property type="nucleotide sequence ID" value="NZ_JADEXQ010000023.1"/>
</dbReference>
<reference evidence="1" key="1">
    <citation type="submission" date="2020-10" db="EMBL/GenBank/DDBJ databases">
        <authorList>
            <person name="Castelo-Branco R."/>
            <person name="Eusebio N."/>
            <person name="Adriana R."/>
            <person name="Vieira A."/>
            <person name="Brugerolle De Fraissinette N."/>
            <person name="Rezende De Castro R."/>
            <person name="Schneider M.P."/>
            <person name="Vasconcelos V."/>
            <person name="Leao P.N."/>
        </authorList>
    </citation>
    <scope>NUCLEOTIDE SEQUENCE</scope>
    <source>
        <strain evidence="1">LEGE 11480</strain>
    </source>
</reference>
<organism evidence="1 2">
    <name type="scientific">Romeriopsis navalis LEGE 11480</name>
    <dbReference type="NCBI Taxonomy" id="2777977"/>
    <lineage>
        <taxon>Bacteria</taxon>
        <taxon>Bacillati</taxon>
        <taxon>Cyanobacteriota</taxon>
        <taxon>Cyanophyceae</taxon>
        <taxon>Leptolyngbyales</taxon>
        <taxon>Leptolyngbyaceae</taxon>
        <taxon>Romeriopsis</taxon>
        <taxon>Romeriopsis navalis</taxon>
    </lineage>
</organism>
<name>A0A928VPR5_9CYAN</name>
<comment type="caution">
    <text evidence="1">The sequence shown here is derived from an EMBL/GenBank/DDBJ whole genome shotgun (WGS) entry which is preliminary data.</text>
</comment>
<evidence type="ECO:0008006" key="3">
    <source>
        <dbReference type="Google" id="ProtNLM"/>
    </source>
</evidence>
<dbReference type="EMBL" id="JADEXQ010000023">
    <property type="protein sequence ID" value="MBE9029829.1"/>
    <property type="molecule type" value="Genomic_DNA"/>
</dbReference>
<dbReference type="AlphaFoldDB" id="A0A928VPR5"/>
<proteinExistence type="predicted"/>
<evidence type="ECO:0000313" key="2">
    <source>
        <dbReference type="Proteomes" id="UP000625316"/>
    </source>
</evidence>
<evidence type="ECO:0000313" key="1">
    <source>
        <dbReference type="EMBL" id="MBE9029829.1"/>
    </source>
</evidence>
<keyword evidence="2" id="KW-1185">Reference proteome</keyword>
<gene>
    <name evidence="1" type="ORF">IQ266_08820</name>
</gene>
<sequence>MPHSEMNALAQIAAPEQITRRGDRPSVQFEGPIPAWGNRLQATMTELEQWRGLKFKQDLRIRFEPQAQPGLNGWYDAMTKQLVVTLNGSNQLGRSVALHEIAHALQDQHFDLAKLHQQHHDQPDADQAVSAIIEGEAMLAVNELMHYDFLSHAQLPESGLVSDRFFEQIFLYGSGMKFITAVRDHGGWPAVDQTFREPPTSTTLILHPERYIAGDRSIQPINVPLKPGEVLQQQHIRGEYALQLLLARQPETRSLIKRIDDSFISDTLNIIQYDQQTIHRWIIQFNNSHIATEISIGLKTALALVEGTGDAISIQIQPIAEQFSIIAEW</sequence>
<dbReference type="Proteomes" id="UP000625316">
    <property type="component" value="Unassembled WGS sequence"/>
</dbReference>
<protein>
    <recommendedName>
        <fullName evidence="3">IrrE N-terminal-like domain-containing protein</fullName>
    </recommendedName>
</protein>